<sequence length="670" mass="77373">MTATRLHDAAPNAAISSTNRSSGASPKKQNVLDYSNAYFGDDKCTEIVEAARRAPFPTALDLRGNRFEATGAKRLAELLRMQHNVVSISLEWNNVGVLNEGIEAIAAALEVDTRLVTLDLRNNNISAEGAKALAHALARNRTLKQLDLRWNDIGNAGVLAFREALQSNHSLLNLELMGNNSSLKHADEIEKLLVRNRTFQEQQQQPPSMETMQEVPKTVAVETKQDDQLLLQILAEKENLESELSLARKEIHKMKETLEENDMHLKMLRKEAETLKEDRNRYQQREIDAKRETHELKMQFEELESKRKIEFEEYRAARTALERDISIMRDKMSHSEAMQNKALEQKNKHIAQLEDQKYIQDSEMHKLSLTTRSLEENVERLSKQLQDAQKDFSKKEDAWITSQQSTLATVHRQHELEAQSLESQLNHANRQLEDSQRTAATLKEKAETLQAMSLQAKIAHEKEISVLKAQWEIELQERIQRAVGSIEAQVEDVKQGRLHLEREVEKHMDTILRLRQENLVIQKASDEKHANLHQELEKQYKELQEKQDLCAAVTKDKTRCEEKLQAHLRKLEEQDARLARMKEGYDERIQEMTKTAEAHRQEMEAALNAKVSTIATLETQILRLERELSAQNHEHEKRIDDFAESFSAFLQEQVAKERERRTREKTQGKS</sequence>
<evidence type="ECO:0000256" key="5">
    <source>
        <dbReference type="SAM" id="Coils"/>
    </source>
</evidence>
<reference evidence="7" key="3">
    <citation type="submission" date="2015-02" db="UniProtKB">
        <authorList>
            <consortium name="EnsemblProtists"/>
        </authorList>
    </citation>
    <scope>IDENTIFICATION</scope>
    <source>
        <strain evidence="7">DAOM BR144</strain>
    </source>
</reference>
<evidence type="ECO:0000256" key="6">
    <source>
        <dbReference type="SAM" id="MobiDB-lite"/>
    </source>
</evidence>
<dbReference type="OMA" id="EVDHMTR"/>
<feature type="coiled-coil region" evidence="5">
    <location>
        <begin position="230"/>
        <end position="292"/>
    </location>
</feature>
<name>K3W6Q9_GLOUD</name>
<feature type="coiled-coil region" evidence="5">
    <location>
        <begin position="336"/>
        <end position="452"/>
    </location>
</feature>
<dbReference type="PANTHER" id="PTHR23170:SF3">
    <property type="entry name" value="LEUCINE-RICH REPEAT-CONTAINING PROTEIN 45"/>
    <property type="match status" value="1"/>
</dbReference>
<evidence type="ECO:0000313" key="7">
    <source>
        <dbReference type="EnsemblProtists" id="PYU1_T000650"/>
    </source>
</evidence>
<dbReference type="HOGENOM" id="CLU_016119_0_0_1"/>
<keyword evidence="8" id="KW-1185">Reference proteome</keyword>
<dbReference type="InParanoid" id="K3W6Q9"/>
<dbReference type="PANTHER" id="PTHR23170">
    <property type="entry name" value="NY-REN-58 ANTIGEN"/>
    <property type="match status" value="1"/>
</dbReference>
<dbReference type="InterPro" id="IPR001611">
    <property type="entry name" value="Leu-rich_rpt"/>
</dbReference>
<protein>
    <submittedName>
        <fullName evidence="7">Uncharacterized protein</fullName>
    </submittedName>
</protein>
<dbReference type="SUPFAM" id="SSF52047">
    <property type="entry name" value="RNI-like"/>
    <property type="match status" value="1"/>
</dbReference>
<keyword evidence="3 5" id="KW-0175">Coiled coil</keyword>
<keyword evidence="4" id="KW-0206">Cytoskeleton</keyword>
<dbReference type="GO" id="GO:0005813">
    <property type="term" value="C:centrosome"/>
    <property type="evidence" value="ECO:0007669"/>
    <property type="project" value="UniProtKB-SubCell"/>
</dbReference>
<reference evidence="8" key="1">
    <citation type="journal article" date="2010" name="Genome Biol.">
        <title>Genome sequence of the necrotrophic plant pathogen Pythium ultimum reveals original pathogenicity mechanisms and effector repertoire.</title>
        <authorList>
            <person name="Levesque C.A."/>
            <person name="Brouwer H."/>
            <person name="Cano L."/>
            <person name="Hamilton J.P."/>
            <person name="Holt C."/>
            <person name="Huitema E."/>
            <person name="Raffaele S."/>
            <person name="Robideau G.P."/>
            <person name="Thines M."/>
            <person name="Win J."/>
            <person name="Zerillo M.M."/>
            <person name="Beakes G.W."/>
            <person name="Boore J.L."/>
            <person name="Busam D."/>
            <person name="Dumas B."/>
            <person name="Ferriera S."/>
            <person name="Fuerstenberg S.I."/>
            <person name="Gachon C.M."/>
            <person name="Gaulin E."/>
            <person name="Govers F."/>
            <person name="Grenville-Briggs L."/>
            <person name="Horner N."/>
            <person name="Hostetler J."/>
            <person name="Jiang R.H."/>
            <person name="Johnson J."/>
            <person name="Krajaejun T."/>
            <person name="Lin H."/>
            <person name="Meijer H.J."/>
            <person name="Moore B."/>
            <person name="Morris P."/>
            <person name="Phuntmart V."/>
            <person name="Puiu D."/>
            <person name="Shetty J."/>
            <person name="Stajich J.E."/>
            <person name="Tripathy S."/>
            <person name="Wawra S."/>
            <person name="van West P."/>
            <person name="Whitty B.R."/>
            <person name="Coutinho P.M."/>
            <person name="Henrissat B."/>
            <person name="Martin F."/>
            <person name="Thomas P.D."/>
            <person name="Tyler B.M."/>
            <person name="De Vries R.P."/>
            <person name="Kamoun S."/>
            <person name="Yandell M."/>
            <person name="Tisserat N."/>
            <person name="Buell C.R."/>
        </authorList>
    </citation>
    <scope>NUCLEOTIDE SEQUENCE</scope>
    <source>
        <strain evidence="8">DAOM:BR144</strain>
    </source>
</reference>
<feature type="region of interest" description="Disordered" evidence="6">
    <location>
        <begin position="1"/>
        <end position="28"/>
    </location>
</feature>
<reference evidence="8" key="2">
    <citation type="submission" date="2010-04" db="EMBL/GenBank/DDBJ databases">
        <authorList>
            <person name="Buell R."/>
            <person name="Hamilton J."/>
            <person name="Hostetler J."/>
        </authorList>
    </citation>
    <scope>NUCLEOTIDE SEQUENCE [LARGE SCALE GENOMIC DNA]</scope>
    <source>
        <strain evidence="8">DAOM:BR144</strain>
    </source>
</reference>
<dbReference type="Proteomes" id="UP000019132">
    <property type="component" value="Unassembled WGS sequence"/>
</dbReference>
<evidence type="ECO:0000256" key="2">
    <source>
        <dbReference type="ARBA" id="ARBA00022490"/>
    </source>
</evidence>
<keyword evidence="2" id="KW-0963">Cytoplasm</keyword>
<dbReference type="eggNOG" id="KOG4308">
    <property type="taxonomic scope" value="Eukaryota"/>
</dbReference>
<dbReference type="Pfam" id="PF13516">
    <property type="entry name" value="LRR_6"/>
    <property type="match status" value="2"/>
</dbReference>
<proteinExistence type="predicted"/>
<comment type="subcellular location">
    <subcellularLocation>
        <location evidence="1">Cytoplasm</location>
        <location evidence="1">Cytoskeleton</location>
        <location evidence="1">Microtubule organizing center</location>
        <location evidence="1">Centrosome</location>
    </subcellularLocation>
</comment>
<dbReference type="InterPro" id="IPR032675">
    <property type="entry name" value="LRR_dom_sf"/>
</dbReference>
<accession>K3W6Q9</accession>
<feature type="compositionally biased region" description="Polar residues" evidence="6">
    <location>
        <begin position="14"/>
        <end position="28"/>
    </location>
</feature>
<organism evidence="7 8">
    <name type="scientific">Globisporangium ultimum (strain ATCC 200006 / CBS 805.95 / DAOM BR144)</name>
    <name type="common">Pythium ultimum</name>
    <dbReference type="NCBI Taxonomy" id="431595"/>
    <lineage>
        <taxon>Eukaryota</taxon>
        <taxon>Sar</taxon>
        <taxon>Stramenopiles</taxon>
        <taxon>Oomycota</taxon>
        <taxon>Peronosporomycetes</taxon>
        <taxon>Pythiales</taxon>
        <taxon>Pythiaceae</taxon>
        <taxon>Globisporangium</taxon>
    </lineage>
</organism>
<dbReference type="InterPro" id="IPR052116">
    <property type="entry name" value="Centro_Cilium_Assembly"/>
</dbReference>
<evidence type="ECO:0000256" key="3">
    <source>
        <dbReference type="ARBA" id="ARBA00023054"/>
    </source>
</evidence>
<dbReference type="SMART" id="SM00368">
    <property type="entry name" value="LRR_RI"/>
    <property type="match status" value="4"/>
</dbReference>
<dbReference type="VEuPathDB" id="FungiDB:PYU1_G000650"/>
<dbReference type="EMBL" id="GL376620">
    <property type="status" value="NOT_ANNOTATED_CDS"/>
    <property type="molecule type" value="Genomic_DNA"/>
</dbReference>
<evidence type="ECO:0000313" key="8">
    <source>
        <dbReference type="Proteomes" id="UP000019132"/>
    </source>
</evidence>
<dbReference type="STRING" id="431595.K3W6Q9"/>
<evidence type="ECO:0000256" key="1">
    <source>
        <dbReference type="ARBA" id="ARBA00004300"/>
    </source>
</evidence>
<feature type="coiled-coil region" evidence="5">
    <location>
        <begin position="497"/>
        <end position="634"/>
    </location>
</feature>
<evidence type="ECO:0000256" key="4">
    <source>
        <dbReference type="ARBA" id="ARBA00023212"/>
    </source>
</evidence>
<dbReference type="EnsemblProtists" id="PYU1_T000650">
    <property type="protein sequence ID" value="PYU1_T000650"/>
    <property type="gene ID" value="PYU1_G000650"/>
</dbReference>
<dbReference type="AlphaFoldDB" id="K3W6Q9"/>
<dbReference type="Gene3D" id="3.80.10.10">
    <property type="entry name" value="Ribonuclease Inhibitor"/>
    <property type="match status" value="2"/>
</dbReference>